<evidence type="ECO:0000256" key="2">
    <source>
        <dbReference type="ARBA" id="ARBA00023125"/>
    </source>
</evidence>
<dbReference type="Gene3D" id="1.10.10.60">
    <property type="entry name" value="Homeodomain-like"/>
    <property type="match status" value="1"/>
</dbReference>
<evidence type="ECO:0000313" key="5">
    <source>
        <dbReference type="Proteomes" id="UP000188604"/>
    </source>
</evidence>
<dbReference type="Gene3D" id="1.10.357.10">
    <property type="entry name" value="Tetracycline Repressor, domain 2"/>
    <property type="match status" value="1"/>
</dbReference>
<evidence type="ECO:0000313" key="4">
    <source>
        <dbReference type="EMBL" id="AQS89425.1"/>
    </source>
</evidence>
<dbReference type="SUPFAM" id="SSF48498">
    <property type="entry name" value="Tetracyclin repressor-like, C-terminal domain"/>
    <property type="match status" value="1"/>
</dbReference>
<dbReference type="RefSeq" id="WP_077808450.1">
    <property type="nucleotide sequence ID" value="NZ_BJXS01000003.1"/>
</dbReference>
<name>A0A1U9KUG0_9PROT</name>
<dbReference type="InterPro" id="IPR036271">
    <property type="entry name" value="Tet_transcr_reg_TetR-rel_C_sf"/>
</dbReference>
<dbReference type="Pfam" id="PF00440">
    <property type="entry name" value="TetR_N"/>
    <property type="match status" value="1"/>
</dbReference>
<dbReference type="GO" id="GO:0003677">
    <property type="term" value="F:DNA binding"/>
    <property type="evidence" value="ECO:0007669"/>
    <property type="project" value="UniProtKB-UniRule"/>
</dbReference>
<protein>
    <submittedName>
        <fullName evidence="4">Transcriptional regulator</fullName>
    </submittedName>
</protein>
<accession>A0A1U9KUG0</accession>
<dbReference type="InterPro" id="IPR009057">
    <property type="entry name" value="Homeodomain-like_sf"/>
</dbReference>
<dbReference type="Proteomes" id="UP000188604">
    <property type="component" value="Chromosome"/>
</dbReference>
<dbReference type="PROSITE" id="PS50977">
    <property type="entry name" value="HTH_TETR_2"/>
    <property type="match status" value="1"/>
</dbReference>
<keyword evidence="5" id="KW-1185">Reference proteome</keyword>
<evidence type="ECO:0000256" key="3">
    <source>
        <dbReference type="ARBA" id="ARBA00023163"/>
    </source>
</evidence>
<keyword evidence="3" id="KW-0804">Transcription</keyword>
<reference evidence="4 5" key="1">
    <citation type="submission" date="2016-03" db="EMBL/GenBank/DDBJ databases">
        <title>Acetic acid bacteria sequencing.</title>
        <authorList>
            <person name="Brandt J."/>
            <person name="Jakob F."/>
            <person name="Vogel R.F."/>
        </authorList>
    </citation>
    <scope>NUCLEOTIDE SEQUENCE [LARGE SCALE GENOMIC DNA]</scope>
    <source>
        <strain evidence="4 5">NBRC 101099</strain>
    </source>
</reference>
<dbReference type="KEGG" id="nch:A0U93_09560"/>
<dbReference type="OrthoDB" id="9795242at2"/>
<evidence type="ECO:0000256" key="1">
    <source>
        <dbReference type="ARBA" id="ARBA00023015"/>
    </source>
</evidence>
<dbReference type="InterPro" id="IPR001647">
    <property type="entry name" value="HTH_TetR"/>
</dbReference>
<dbReference type="STRING" id="320497.A0U93_09560"/>
<proteinExistence type="predicted"/>
<gene>
    <name evidence="4" type="ORF">A0U93_09560</name>
</gene>
<dbReference type="EMBL" id="CP014691">
    <property type="protein sequence ID" value="AQS89425.1"/>
    <property type="molecule type" value="Genomic_DNA"/>
</dbReference>
<dbReference type="AlphaFoldDB" id="A0A1U9KUG0"/>
<dbReference type="PANTHER" id="PTHR47506">
    <property type="entry name" value="TRANSCRIPTIONAL REGULATORY PROTEIN"/>
    <property type="match status" value="1"/>
</dbReference>
<dbReference type="PANTHER" id="PTHR47506:SF1">
    <property type="entry name" value="HTH-TYPE TRANSCRIPTIONAL REGULATOR YJDC"/>
    <property type="match status" value="1"/>
</dbReference>
<sequence length="205" mass="21629">MVSIGRPRAFDREAALQAAMLVFWRKGFASASMTDLCDAMGIRSPSLYAAFGSKEALYLEAARRYADTVGAAVWDCLLNGDSARAGIESLLIAAAKNLPECGEMPAGCMVALATVGEACPDAIISTMKAIRADCLARLQSRLSDAVESGELPISTDTVRWSRFYMGIYLGMSIQARDGAHFADLAGIAEAAMGAWPGACGDETTV</sequence>
<dbReference type="SUPFAM" id="SSF46689">
    <property type="entry name" value="Homeodomain-like"/>
    <property type="match status" value="1"/>
</dbReference>
<keyword evidence="1" id="KW-0805">Transcription regulation</keyword>
<keyword evidence="2" id="KW-0238">DNA-binding</keyword>
<organism evidence="4 5">
    <name type="scientific">Neoasaia chiangmaiensis</name>
    <dbReference type="NCBI Taxonomy" id="320497"/>
    <lineage>
        <taxon>Bacteria</taxon>
        <taxon>Pseudomonadati</taxon>
        <taxon>Pseudomonadota</taxon>
        <taxon>Alphaproteobacteria</taxon>
        <taxon>Acetobacterales</taxon>
        <taxon>Acetobacteraceae</taxon>
        <taxon>Neoasaia</taxon>
    </lineage>
</organism>